<accession>A0A022QIV2</accession>
<comment type="similarity">
    <text evidence="1 4">Belongs to the glycosyl hydrolase 14 family.</text>
</comment>
<dbReference type="PRINTS" id="PR00750">
    <property type="entry name" value="BETAAMYLASE"/>
</dbReference>
<dbReference type="GO" id="GO:0016161">
    <property type="term" value="F:beta-amylase activity"/>
    <property type="evidence" value="ECO:0007669"/>
    <property type="project" value="UniProtKB-EC"/>
</dbReference>
<dbReference type="InterPro" id="IPR001554">
    <property type="entry name" value="Glyco_hydro_14"/>
</dbReference>
<proteinExistence type="inferred from homology"/>
<dbReference type="AlphaFoldDB" id="A0A022QIV2"/>
<dbReference type="Pfam" id="PF01373">
    <property type="entry name" value="Glyco_hydro_14"/>
    <property type="match status" value="1"/>
</dbReference>
<evidence type="ECO:0000313" key="5">
    <source>
        <dbReference type="EMBL" id="EYU27203.1"/>
    </source>
</evidence>
<protein>
    <recommendedName>
        <fullName evidence="4">Beta-amylase</fullName>
        <ecNumber evidence="4">3.2.1.2</ecNumber>
    </recommendedName>
</protein>
<dbReference type="Proteomes" id="UP000030748">
    <property type="component" value="Unassembled WGS sequence"/>
</dbReference>
<keyword evidence="4" id="KW-0326">Glycosidase</keyword>
<dbReference type="InterPro" id="IPR017853">
    <property type="entry name" value="GH"/>
</dbReference>
<dbReference type="EMBL" id="KI631503">
    <property type="protein sequence ID" value="EYU27203.1"/>
    <property type="molecule type" value="Genomic_DNA"/>
</dbReference>
<feature type="non-terminal residue" evidence="5">
    <location>
        <position position="1"/>
    </location>
</feature>
<dbReference type="EC" id="3.2.1.2" evidence="4"/>
<dbReference type="STRING" id="4155.A0A022QIV2"/>
<dbReference type="Gene3D" id="3.20.20.80">
    <property type="entry name" value="Glycosidases"/>
    <property type="match status" value="1"/>
</dbReference>
<reference evidence="5 6" key="1">
    <citation type="journal article" date="2013" name="Proc. Natl. Acad. Sci. U.S.A.">
        <title>Fine-scale variation in meiotic recombination in Mimulus inferred from population shotgun sequencing.</title>
        <authorList>
            <person name="Hellsten U."/>
            <person name="Wright K.M."/>
            <person name="Jenkins J."/>
            <person name="Shu S."/>
            <person name="Yuan Y."/>
            <person name="Wessler S.R."/>
            <person name="Schmutz J."/>
            <person name="Willis J.H."/>
            <person name="Rokhsar D.S."/>
        </authorList>
    </citation>
    <scope>NUCLEOTIDE SEQUENCE [LARGE SCALE GENOMIC DNA]</scope>
    <source>
        <strain evidence="6">cv. DUN x IM62</strain>
    </source>
</reference>
<dbReference type="PANTHER" id="PTHR31352">
    <property type="entry name" value="BETA-AMYLASE 1, CHLOROPLASTIC"/>
    <property type="match status" value="1"/>
</dbReference>
<evidence type="ECO:0000256" key="4">
    <source>
        <dbReference type="RuleBase" id="RU000509"/>
    </source>
</evidence>
<keyword evidence="3 4" id="KW-0624">Polysaccharide degradation</keyword>
<dbReference type="SUPFAM" id="SSF51445">
    <property type="entry name" value="(Trans)glycosidases"/>
    <property type="match status" value="1"/>
</dbReference>
<evidence type="ECO:0000256" key="1">
    <source>
        <dbReference type="ARBA" id="ARBA00005652"/>
    </source>
</evidence>
<evidence type="ECO:0000256" key="2">
    <source>
        <dbReference type="ARBA" id="ARBA00023277"/>
    </source>
</evidence>
<name>A0A022QIV2_ERYGU</name>
<evidence type="ECO:0000313" key="6">
    <source>
        <dbReference type="Proteomes" id="UP000030748"/>
    </source>
</evidence>
<organism evidence="5 6">
    <name type="scientific">Erythranthe guttata</name>
    <name type="common">Yellow monkey flower</name>
    <name type="synonym">Mimulus guttatus</name>
    <dbReference type="NCBI Taxonomy" id="4155"/>
    <lineage>
        <taxon>Eukaryota</taxon>
        <taxon>Viridiplantae</taxon>
        <taxon>Streptophyta</taxon>
        <taxon>Embryophyta</taxon>
        <taxon>Tracheophyta</taxon>
        <taxon>Spermatophyta</taxon>
        <taxon>Magnoliopsida</taxon>
        <taxon>eudicotyledons</taxon>
        <taxon>Gunneridae</taxon>
        <taxon>Pentapetalae</taxon>
        <taxon>asterids</taxon>
        <taxon>lamiids</taxon>
        <taxon>Lamiales</taxon>
        <taxon>Phrymaceae</taxon>
        <taxon>Erythranthe</taxon>
    </lineage>
</organism>
<keyword evidence="4" id="KW-0378">Hydrolase</keyword>
<keyword evidence="2 4" id="KW-0119">Carbohydrate metabolism</keyword>
<sequence>SGKLVGAHPLTSGYYSTTVRDGYTPIIRMFGRYGFTVCCACFEMQDSDKRRINPSSRPEGLVEQIVLAARICDVPLEGENGSTNLDGGSFEQVVKMSKFYSDGLDNPSFSFNFVRMDRNLFESRNWASFTKFVRQISTISMFGAGSDFNGGGNMRSF</sequence>
<dbReference type="PANTHER" id="PTHR31352:SF7">
    <property type="entry name" value="BETA-AMYLASE"/>
    <property type="match status" value="1"/>
</dbReference>
<gene>
    <name evidence="5" type="ORF">MIMGU_mgv1a0101011mg</name>
</gene>
<keyword evidence="6" id="KW-1185">Reference proteome</keyword>
<comment type="catalytic activity">
    <reaction evidence="4">
        <text>Hydrolysis of (1-&gt;4)-alpha-D-glucosidic linkages in polysaccharides so as to remove successive maltose units from the non-reducing ends of the chains.</text>
        <dbReference type="EC" id="3.2.1.2"/>
    </reaction>
</comment>
<dbReference type="GO" id="GO:0000272">
    <property type="term" value="P:polysaccharide catabolic process"/>
    <property type="evidence" value="ECO:0007669"/>
    <property type="project" value="UniProtKB-KW"/>
</dbReference>
<evidence type="ECO:0000256" key="3">
    <source>
        <dbReference type="ARBA" id="ARBA00023326"/>
    </source>
</evidence>